<dbReference type="InterPro" id="IPR001789">
    <property type="entry name" value="Sig_transdc_resp-reg_receiver"/>
</dbReference>
<dbReference type="KEGG" id="kak:Kalk_03150"/>
<keyword evidence="5" id="KW-1185">Reference proteome</keyword>
<organism evidence="4 5">
    <name type="scientific">Ketobacter alkanivorans</name>
    <dbReference type="NCBI Taxonomy" id="1917421"/>
    <lineage>
        <taxon>Bacteria</taxon>
        <taxon>Pseudomonadati</taxon>
        <taxon>Pseudomonadota</taxon>
        <taxon>Gammaproteobacteria</taxon>
        <taxon>Pseudomonadales</taxon>
        <taxon>Ketobacteraceae</taxon>
        <taxon>Ketobacter</taxon>
    </lineage>
</organism>
<dbReference type="InterPro" id="IPR036061">
    <property type="entry name" value="CheW-like_dom_sf"/>
</dbReference>
<dbReference type="Gene3D" id="2.30.30.40">
    <property type="entry name" value="SH3 Domains"/>
    <property type="match status" value="1"/>
</dbReference>
<evidence type="ECO:0000259" key="3">
    <source>
        <dbReference type="PROSITE" id="PS50851"/>
    </source>
</evidence>
<dbReference type="SUPFAM" id="SSF52172">
    <property type="entry name" value="CheY-like"/>
    <property type="match status" value="1"/>
</dbReference>
<dbReference type="EMBL" id="CP022684">
    <property type="protein sequence ID" value="AUM11480.1"/>
    <property type="molecule type" value="Genomic_DNA"/>
</dbReference>
<dbReference type="GO" id="GO:0000160">
    <property type="term" value="P:phosphorelay signal transduction system"/>
    <property type="evidence" value="ECO:0007669"/>
    <property type="project" value="InterPro"/>
</dbReference>
<gene>
    <name evidence="4" type="ORF">Kalk_03150</name>
</gene>
<feature type="domain" description="Response regulatory" evidence="2">
    <location>
        <begin position="180"/>
        <end position="305"/>
    </location>
</feature>
<dbReference type="AlphaFoldDB" id="A0A2K9LGV4"/>
<proteinExistence type="predicted"/>
<dbReference type="Proteomes" id="UP000235116">
    <property type="component" value="Chromosome"/>
</dbReference>
<dbReference type="CDD" id="cd19924">
    <property type="entry name" value="REC_CheV-like"/>
    <property type="match status" value="1"/>
</dbReference>
<sequence>MASVLDSVDQRTKLVGENRLELLLFRLQRGSLFALNVFKIQEVQTMPKLTSMPQSHPHIIGVTHARGRTIPVIDLGAAIGLGPLQDRTNCNIIISEYNRTIQAFMVKSVDRIVNMNWEEIMPPPKGAGRSHYLTAITKLDDQLVEVIDVEKVLQEVSPYNTTVNPDVLDQELVSRAQGLEILAVDDSTVGLAQVRETVQQLGVKLISASDGAMALKMLKGWADKGIDVPKKLVMVITDAEMPEMDGYRLTREIRDDPRLKDLFVVLHTSLSGSFNEAMVEKVGCDGFLSKFEPDKLAITVQNRIKDYLDPNT</sequence>
<keyword evidence="1" id="KW-0597">Phosphoprotein</keyword>
<dbReference type="SUPFAM" id="SSF50341">
    <property type="entry name" value="CheW-like"/>
    <property type="match status" value="1"/>
</dbReference>
<dbReference type="PANTHER" id="PTHR47233:SF3">
    <property type="entry name" value="CHEMOTAXIS PROTEIN CHEV"/>
    <property type="match status" value="1"/>
</dbReference>
<dbReference type="SMART" id="SM00448">
    <property type="entry name" value="REC"/>
    <property type="match status" value="1"/>
</dbReference>
<dbReference type="GO" id="GO:0006935">
    <property type="term" value="P:chemotaxis"/>
    <property type="evidence" value="ECO:0007669"/>
    <property type="project" value="InterPro"/>
</dbReference>
<feature type="modified residue" description="4-aspartylphosphate" evidence="1">
    <location>
        <position position="238"/>
    </location>
</feature>
<evidence type="ECO:0000313" key="4">
    <source>
        <dbReference type="EMBL" id="AUM11480.1"/>
    </source>
</evidence>
<dbReference type="PROSITE" id="PS50851">
    <property type="entry name" value="CHEW"/>
    <property type="match status" value="1"/>
</dbReference>
<feature type="domain" description="CheW-like" evidence="3">
    <location>
        <begin position="19"/>
        <end position="158"/>
    </location>
</feature>
<dbReference type="PROSITE" id="PS50110">
    <property type="entry name" value="RESPONSE_REGULATORY"/>
    <property type="match status" value="1"/>
</dbReference>
<dbReference type="InterPro" id="IPR024181">
    <property type="entry name" value="Chemotax_regulator_CheV"/>
</dbReference>
<accession>A0A2K9LGV4</accession>
<dbReference type="SMART" id="SM00260">
    <property type="entry name" value="CheW"/>
    <property type="match status" value="1"/>
</dbReference>
<reference evidence="5" key="1">
    <citation type="submission" date="2017-08" db="EMBL/GenBank/DDBJ databases">
        <title>Direct submision.</title>
        <authorList>
            <person name="Kim S.-J."/>
            <person name="Rhee S.-K."/>
        </authorList>
    </citation>
    <scope>NUCLEOTIDE SEQUENCE [LARGE SCALE GENOMIC DNA]</scope>
    <source>
        <strain evidence="5">GI5</strain>
    </source>
</reference>
<dbReference type="PANTHER" id="PTHR47233">
    <property type="entry name" value="CHEMOTAXIS PROTEIN CHEV"/>
    <property type="match status" value="1"/>
</dbReference>
<dbReference type="OrthoDB" id="9806105at2"/>
<dbReference type="InterPro" id="IPR011006">
    <property type="entry name" value="CheY-like_superfamily"/>
</dbReference>
<evidence type="ECO:0000256" key="1">
    <source>
        <dbReference type="PROSITE-ProRule" id="PRU00169"/>
    </source>
</evidence>
<dbReference type="Gene3D" id="2.40.50.180">
    <property type="entry name" value="CheA-289, Domain 4"/>
    <property type="match status" value="1"/>
</dbReference>
<dbReference type="Pfam" id="PF01584">
    <property type="entry name" value="CheW"/>
    <property type="match status" value="1"/>
</dbReference>
<name>A0A2K9LGV4_9GAMM</name>
<dbReference type="Pfam" id="PF00072">
    <property type="entry name" value="Response_reg"/>
    <property type="match status" value="1"/>
</dbReference>
<dbReference type="Gene3D" id="3.40.50.2300">
    <property type="match status" value="1"/>
</dbReference>
<protein>
    <submittedName>
        <fullName evidence="4">Chemotaxis protein CheW</fullName>
    </submittedName>
</protein>
<evidence type="ECO:0000313" key="5">
    <source>
        <dbReference type="Proteomes" id="UP000235116"/>
    </source>
</evidence>
<evidence type="ECO:0000259" key="2">
    <source>
        <dbReference type="PROSITE" id="PS50110"/>
    </source>
</evidence>
<dbReference type="InterPro" id="IPR002545">
    <property type="entry name" value="CheW-lke_dom"/>
</dbReference>
<dbReference type="PIRSF" id="PIRSF002867">
    <property type="entry name" value="CheV"/>
    <property type="match status" value="1"/>
</dbReference>
<dbReference type="RefSeq" id="WP_101892820.1">
    <property type="nucleotide sequence ID" value="NZ_CP022684.1"/>
</dbReference>